<protein>
    <submittedName>
        <fullName evidence="2">Uncharacterized protein</fullName>
    </submittedName>
</protein>
<name>A0AC34PZI2_9BILA</name>
<evidence type="ECO:0000313" key="1">
    <source>
        <dbReference type="Proteomes" id="UP000887576"/>
    </source>
</evidence>
<dbReference type="WBParaSite" id="JU765_v2.g11453.t1">
    <property type="protein sequence ID" value="JU765_v2.g11453.t1"/>
    <property type="gene ID" value="JU765_v2.g11453"/>
</dbReference>
<evidence type="ECO:0000313" key="2">
    <source>
        <dbReference type="WBParaSite" id="JU765_v2.g11453.t1"/>
    </source>
</evidence>
<dbReference type="Proteomes" id="UP000887576">
    <property type="component" value="Unplaced"/>
</dbReference>
<organism evidence="1 2">
    <name type="scientific">Panagrolaimus sp. JU765</name>
    <dbReference type="NCBI Taxonomy" id="591449"/>
    <lineage>
        <taxon>Eukaryota</taxon>
        <taxon>Metazoa</taxon>
        <taxon>Ecdysozoa</taxon>
        <taxon>Nematoda</taxon>
        <taxon>Chromadorea</taxon>
        <taxon>Rhabditida</taxon>
        <taxon>Tylenchina</taxon>
        <taxon>Panagrolaimomorpha</taxon>
        <taxon>Panagrolaimoidea</taxon>
        <taxon>Panagrolaimidae</taxon>
        <taxon>Panagrolaimus</taxon>
    </lineage>
</organism>
<reference evidence="2" key="1">
    <citation type="submission" date="2022-11" db="UniProtKB">
        <authorList>
            <consortium name="WormBaseParasite"/>
        </authorList>
    </citation>
    <scope>IDENTIFICATION</scope>
</reference>
<sequence>MTDVMHSFYEGPIQLDLKMILENKKIFHKFNSVILSLNSALPSDLSGRSLRFIDDLINFKAREWKVLLLYIVVIVFNQISDCEFIVGKNTTVLKRQMLNILHLIAAIIGLSLDCVTKESIKHSEKLMRKWFADREDLFKTVAEKKNPYNPKVHDLTHLIKQTENHGPTQSTSCFGGENIMGRSDDLITAKDPTVVLKQIYRRSRECALVKRWIHRKKTDPILADFIKSIHKSNDYEGKAAMQIPPSALIAKEKNKKFGLTTAKINRYQFKPSPLPEKLNNNAVCFYEKSTGELQPARIEYIVQSGTALYCQIREYKTIPIWNDFFQKDELLSNNLSFPDYGIVKEQSGDPLIIPAEKIKRKGFLLLSAKQYIIPLLHAFEHD</sequence>
<proteinExistence type="predicted"/>
<accession>A0AC34PZI2</accession>